<keyword evidence="2" id="KW-1185">Reference proteome</keyword>
<reference evidence="2" key="1">
    <citation type="submission" date="2015-10" db="EMBL/GenBank/DDBJ databases">
        <authorList>
            <person name="Luecker S."/>
            <person name="Luecker S."/>
        </authorList>
    </citation>
    <scope>NUCLEOTIDE SEQUENCE [LARGE SCALE GENOMIC DNA]</scope>
</reference>
<sequence>MRRLLLRFDGKVVTCEVQVVPEPLRRMLRHLFSRTWFFAGAEISDLQMRGPRFCFQPASRR</sequence>
<protein>
    <submittedName>
        <fullName evidence="1">Uncharacterized protein</fullName>
    </submittedName>
</protein>
<dbReference type="Proteomes" id="UP000198736">
    <property type="component" value="Unassembled WGS sequence"/>
</dbReference>
<dbReference type="EMBL" id="CZPZ01000023">
    <property type="protein sequence ID" value="CUS37226.1"/>
    <property type="molecule type" value="Genomic_DNA"/>
</dbReference>
<accession>A0A0S4LKE0</accession>
<organism evidence="1 2">
    <name type="scientific">Candidatus Nitrospira nitrificans</name>
    <dbReference type="NCBI Taxonomy" id="1742973"/>
    <lineage>
        <taxon>Bacteria</taxon>
        <taxon>Pseudomonadati</taxon>
        <taxon>Nitrospirota</taxon>
        <taxon>Nitrospiria</taxon>
        <taxon>Nitrospirales</taxon>
        <taxon>Nitrospiraceae</taxon>
        <taxon>Nitrospira</taxon>
    </lineage>
</organism>
<gene>
    <name evidence="1" type="ORF">COMA2_30136</name>
</gene>
<dbReference type="AlphaFoldDB" id="A0A0S4LKE0"/>
<proteinExistence type="predicted"/>
<evidence type="ECO:0000313" key="1">
    <source>
        <dbReference type="EMBL" id="CUS37226.1"/>
    </source>
</evidence>
<evidence type="ECO:0000313" key="2">
    <source>
        <dbReference type="Proteomes" id="UP000198736"/>
    </source>
</evidence>
<name>A0A0S4LKE0_9BACT</name>